<dbReference type="HOGENOM" id="CLU_1355017_0_0_1"/>
<dbReference type="AlphaFoldDB" id="A0A0D0CR69"/>
<proteinExistence type="predicted"/>
<evidence type="ECO:0000313" key="2">
    <source>
        <dbReference type="EMBL" id="KIK77858.1"/>
    </source>
</evidence>
<gene>
    <name evidence="2" type="ORF">PAXRUDRAFT_165562</name>
</gene>
<keyword evidence="3" id="KW-1185">Reference proteome</keyword>
<dbReference type="Proteomes" id="UP000054538">
    <property type="component" value="Unassembled WGS sequence"/>
</dbReference>
<sequence>LTPTCLNYYPTLTKAFICCCKVLVCAHYATQNPFITLEAVTQGIGLETLGEVYIEYTNKCLALKDGQYPQHRHSMLYNKNGNFHSELKRITVDAVWMHYQELQVPKGTKWTSKQGIEYAKKAASWLLKNGDWLQGLPNRNGKLWNFSHDTIKYACLTFYNKPSSHVSFKTCKEFATTIPIHDVGLVVTAVCLVCVSWHVFCD</sequence>
<feature type="domain" description="DUF6532" evidence="1">
    <location>
        <begin position="24"/>
        <end position="197"/>
    </location>
</feature>
<accession>A0A0D0CR69</accession>
<reference evidence="2 3" key="1">
    <citation type="submission" date="2014-04" db="EMBL/GenBank/DDBJ databases">
        <authorList>
            <consortium name="DOE Joint Genome Institute"/>
            <person name="Kuo A."/>
            <person name="Kohler A."/>
            <person name="Jargeat P."/>
            <person name="Nagy L.G."/>
            <person name="Floudas D."/>
            <person name="Copeland A."/>
            <person name="Barry K.W."/>
            <person name="Cichocki N."/>
            <person name="Veneault-Fourrey C."/>
            <person name="LaButti K."/>
            <person name="Lindquist E.A."/>
            <person name="Lipzen A."/>
            <person name="Lundell T."/>
            <person name="Morin E."/>
            <person name="Murat C."/>
            <person name="Sun H."/>
            <person name="Tunlid A."/>
            <person name="Henrissat B."/>
            <person name="Grigoriev I.V."/>
            <person name="Hibbett D.S."/>
            <person name="Martin F."/>
            <person name="Nordberg H.P."/>
            <person name="Cantor M.N."/>
            <person name="Hua S.X."/>
        </authorList>
    </citation>
    <scope>NUCLEOTIDE SEQUENCE [LARGE SCALE GENOMIC DNA]</scope>
    <source>
        <strain evidence="2 3">Ve08.2h10</strain>
    </source>
</reference>
<protein>
    <recommendedName>
        <fullName evidence="1">DUF6532 domain-containing protein</fullName>
    </recommendedName>
</protein>
<organism evidence="2 3">
    <name type="scientific">Paxillus rubicundulus Ve08.2h10</name>
    <dbReference type="NCBI Taxonomy" id="930991"/>
    <lineage>
        <taxon>Eukaryota</taxon>
        <taxon>Fungi</taxon>
        <taxon>Dikarya</taxon>
        <taxon>Basidiomycota</taxon>
        <taxon>Agaricomycotina</taxon>
        <taxon>Agaricomycetes</taxon>
        <taxon>Agaricomycetidae</taxon>
        <taxon>Boletales</taxon>
        <taxon>Paxilineae</taxon>
        <taxon>Paxillaceae</taxon>
        <taxon>Paxillus</taxon>
    </lineage>
</organism>
<dbReference type="Pfam" id="PF20149">
    <property type="entry name" value="DUF6532"/>
    <property type="match status" value="1"/>
</dbReference>
<dbReference type="InterPro" id="IPR045341">
    <property type="entry name" value="DUF6532"/>
</dbReference>
<dbReference type="InParanoid" id="A0A0D0CR69"/>
<evidence type="ECO:0000259" key="1">
    <source>
        <dbReference type="Pfam" id="PF20149"/>
    </source>
</evidence>
<dbReference type="OrthoDB" id="2685117at2759"/>
<dbReference type="EMBL" id="KN826807">
    <property type="protein sequence ID" value="KIK77858.1"/>
    <property type="molecule type" value="Genomic_DNA"/>
</dbReference>
<evidence type="ECO:0000313" key="3">
    <source>
        <dbReference type="Proteomes" id="UP000054538"/>
    </source>
</evidence>
<reference evidence="3" key="2">
    <citation type="submission" date="2015-01" db="EMBL/GenBank/DDBJ databases">
        <title>Evolutionary Origins and Diversification of the Mycorrhizal Mutualists.</title>
        <authorList>
            <consortium name="DOE Joint Genome Institute"/>
            <consortium name="Mycorrhizal Genomics Consortium"/>
            <person name="Kohler A."/>
            <person name="Kuo A."/>
            <person name="Nagy L.G."/>
            <person name="Floudas D."/>
            <person name="Copeland A."/>
            <person name="Barry K.W."/>
            <person name="Cichocki N."/>
            <person name="Veneault-Fourrey C."/>
            <person name="LaButti K."/>
            <person name="Lindquist E.A."/>
            <person name="Lipzen A."/>
            <person name="Lundell T."/>
            <person name="Morin E."/>
            <person name="Murat C."/>
            <person name="Riley R."/>
            <person name="Ohm R."/>
            <person name="Sun H."/>
            <person name="Tunlid A."/>
            <person name="Henrissat B."/>
            <person name="Grigoriev I.V."/>
            <person name="Hibbett D.S."/>
            <person name="Martin F."/>
        </authorList>
    </citation>
    <scope>NUCLEOTIDE SEQUENCE [LARGE SCALE GENOMIC DNA]</scope>
    <source>
        <strain evidence="3">Ve08.2h10</strain>
    </source>
</reference>
<feature type="non-terminal residue" evidence="2">
    <location>
        <position position="1"/>
    </location>
</feature>
<name>A0A0D0CR69_9AGAM</name>
<dbReference type="STRING" id="930991.A0A0D0CR69"/>